<evidence type="ECO:0000256" key="1">
    <source>
        <dbReference type="SAM" id="MobiDB-lite"/>
    </source>
</evidence>
<name>A0ABR4L690_9EURO</name>
<dbReference type="RefSeq" id="XP_070904709.1">
    <property type="nucleotide sequence ID" value="XM_071044032.1"/>
</dbReference>
<comment type="caution">
    <text evidence="2">The sequence shown here is derived from an EMBL/GenBank/DDBJ whole genome shotgun (WGS) entry which is preliminary data.</text>
</comment>
<dbReference type="Proteomes" id="UP001610444">
    <property type="component" value="Unassembled WGS sequence"/>
</dbReference>
<gene>
    <name evidence="2" type="ORF">BJX68DRAFT_260990</name>
</gene>
<reference evidence="2 3" key="1">
    <citation type="submission" date="2024-07" db="EMBL/GenBank/DDBJ databases">
        <title>Section-level genome sequencing and comparative genomics of Aspergillus sections Usti and Cavernicolus.</title>
        <authorList>
            <consortium name="Lawrence Berkeley National Laboratory"/>
            <person name="Nybo J.L."/>
            <person name="Vesth T.C."/>
            <person name="Theobald S."/>
            <person name="Frisvad J.C."/>
            <person name="Larsen T.O."/>
            <person name="Kjaerboelling I."/>
            <person name="Rothschild-Mancinelli K."/>
            <person name="Lyhne E.K."/>
            <person name="Kogle M.E."/>
            <person name="Barry K."/>
            <person name="Clum A."/>
            <person name="Na H."/>
            <person name="Ledsgaard L."/>
            <person name="Lin J."/>
            <person name="Lipzen A."/>
            <person name="Kuo A."/>
            <person name="Riley R."/>
            <person name="Mondo S."/>
            <person name="LaButti K."/>
            <person name="Haridas S."/>
            <person name="Pangalinan J."/>
            <person name="Salamov A.A."/>
            <person name="Simmons B.A."/>
            <person name="Magnuson J.K."/>
            <person name="Chen J."/>
            <person name="Drula E."/>
            <person name="Henrissat B."/>
            <person name="Wiebenga A."/>
            <person name="Lubbers R.J."/>
            <person name="Gomes A.C."/>
            <person name="Macurrencykelacurrency M.R."/>
            <person name="Stajich J."/>
            <person name="Grigoriev I.V."/>
            <person name="Mortensen U.H."/>
            <person name="De vries R.P."/>
            <person name="Baker S.E."/>
            <person name="Andersen M.R."/>
        </authorList>
    </citation>
    <scope>NUCLEOTIDE SEQUENCE [LARGE SCALE GENOMIC DNA]</scope>
    <source>
        <strain evidence="2 3">CBS 756.74</strain>
    </source>
</reference>
<dbReference type="EMBL" id="JBFXLR010000002">
    <property type="protein sequence ID" value="KAL2860018.1"/>
    <property type="molecule type" value="Genomic_DNA"/>
</dbReference>
<dbReference type="GeneID" id="98159196"/>
<protein>
    <submittedName>
        <fullName evidence="2">Uncharacterized protein</fullName>
    </submittedName>
</protein>
<accession>A0ABR4L690</accession>
<evidence type="ECO:0000313" key="3">
    <source>
        <dbReference type="Proteomes" id="UP001610444"/>
    </source>
</evidence>
<feature type="compositionally biased region" description="Basic and acidic residues" evidence="1">
    <location>
        <begin position="80"/>
        <end position="90"/>
    </location>
</feature>
<evidence type="ECO:0000313" key="2">
    <source>
        <dbReference type="EMBL" id="KAL2860018.1"/>
    </source>
</evidence>
<proteinExistence type="predicted"/>
<feature type="region of interest" description="Disordered" evidence="1">
    <location>
        <begin position="80"/>
        <end position="114"/>
    </location>
</feature>
<sequence length="114" mass="12736">MEKPNVAANVIAVGDGLSKLRRLEQELSPGKSRMALSRVDFRTLKWLVTRNNVERTAPDLGRCTQAVCLVLPNASLEEPRECRASSRDLSTRTSLPEPTEYSENKDITTAPPQW</sequence>
<keyword evidence="3" id="KW-1185">Reference proteome</keyword>
<organism evidence="2 3">
    <name type="scientific">Aspergillus pseudodeflectus</name>
    <dbReference type="NCBI Taxonomy" id="176178"/>
    <lineage>
        <taxon>Eukaryota</taxon>
        <taxon>Fungi</taxon>
        <taxon>Dikarya</taxon>
        <taxon>Ascomycota</taxon>
        <taxon>Pezizomycotina</taxon>
        <taxon>Eurotiomycetes</taxon>
        <taxon>Eurotiomycetidae</taxon>
        <taxon>Eurotiales</taxon>
        <taxon>Aspergillaceae</taxon>
        <taxon>Aspergillus</taxon>
        <taxon>Aspergillus subgen. Nidulantes</taxon>
    </lineage>
</organism>